<dbReference type="Proteomes" id="UP000182114">
    <property type="component" value="Unassembled WGS sequence"/>
</dbReference>
<keyword evidence="4" id="KW-1185">Reference proteome</keyword>
<proteinExistence type="predicted"/>
<gene>
    <name evidence="3" type="ORF">SAMN04487992_105297</name>
</gene>
<evidence type="ECO:0000313" key="4">
    <source>
        <dbReference type="Proteomes" id="UP000182114"/>
    </source>
</evidence>
<dbReference type="Gene3D" id="1.10.390.10">
    <property type="entry name" value="Neutral Protease Domain 2"/>
    <property type="match status" value="1"/>
</dbReference>
<evidence type="ECO:0000313" key="3">
    <source>
        <dbReference type="EMBL" id="SDE95841.1"/>
    </source>
</evidence>
<evidence type="ECO:0000259" key="2">
    <source>
        <dbReference type="SMART" id="SM00228"/>
    </source>
</evidence>
<dbReference type="InterPro" id="IPR001478">
    <property type="entry name" value="PDZ"/>
</dbReference>
<name>A0A1G7H646_9FLAO</name>
<dbReference type="SUPFAM" id="SSF50156">
    <property type="entry name" value="PDZ domain-like"/>
    <property type="match status" value="1"/>
</dbReference>
<dbReference type="PIRSF" id="PIRSF016493">
    <property type="entry name" value="Glycyl_aminpptds"/>
    <property type="match status" value="1"/>
</dbReference>
<dbReference type="InterPro" id="IPR040756">
    <property type="entry name" value="Peptidase_M61_N"/>
</dbReference>
<dbReference type="EMBL" id="FNBD01000005">
    <property type="protein sequence ID" value="SDE95841.1"/>
    <property type="molecule type" value="Genomic_DNA"/>
</dbReference>
<dbReference type="InterPro" id="IPR024191">
    <property type="entry name" value="Peptidase_M61"/>
</dbReference>
<accession>A0A1G7H646</accession>
<dbReference type="Gene3D" id="2.30.42.10">
    <property type="match status" value="1"/>
</dbReference>
<evidence type="ECO:0000256" key="1">
    <source>
        <dbReference type="SAM" id="SignalP"/>
    </source>
</evidence>
<keyword evidence="3" id="KW-0378">Hydrolase</keyword>
<feature type="signal peptide" evidence="1">
    <location>
        <begin position="1"/>
        <end position="18"/>
    </location>
</feature>
<keyword evidence="1" id="KW-0732">Signal</keyword>
<keyword evidence="3" id="KW-0645">Protease</keyword>
<dbReference type="InterPro" id="IPR007963">
    <property type="entry name" value="Peptidase_M61_catalytic"/>
</dbReference>
<organism evidence="3 4">
    <name type="scientific">Cellulophaga baltica</name>
    <dbReference type="NCBI Taxonomy" id="76594"/>
    <lineage>
        <taxon>Bacteria</taxon>
        <taxon>Pseudomonadati</taxon>
        <taxon>Bacteroidota</taxon>
        <taxon>Flavobacteriia</taxon>
        <taxon>Flavobacteriales</taxon>
        <taxon>Flavobacteriaceae</taxon>
        <taxon>Cellulophaga</taxon>
    </lineage>
</organism>
<dbReference type="GO" id="GO:0008237">
    <property type="term" value="F:metallopeptidase activity"/>
    <property type="evidence" value="ECO:0007669"/>
    <property type="project" value="UniProtKB-KW"/>
</dbReference>
<dbReference type="SMART" id="SM00228">
    <property type="entry name" value="PDZ"/>
    <property type="match status" value="1"/>
</dbReference>
<dbReference type="Gene3D" id="2.60.40.3650">
    <property type="match status" value="1"/>
</dbReference>
<feature type="domain" description="PDZ" evidence="2">
    <location>
        <begin position="488"/>
        <end position="560"/>
    </location>
</feature>
<reference evidence="4" key="1">
    <citation type="submission" date="2016-10" db="EMBL/GenBank/DDBJ databases">
        <authorList>
            <person name="Varghese N."/>
            <person name="Submissions S."/>
        </authorList>
    </citation>
    <scope>NUCLEOTIDE SEQUENCE [LARGE SCALE GENOMIC DNA]</scope>
    <source>
        <strain evidence="4">DSM 24729</strain>
    </source>
</reference>
<sequence>MKALLLLTILFLSISSNAQTNSYTISFENAVHHEAEITATFPKITSEIFSVRMSRTSPGRYALHEFAKNIYAVKATDGQGKSLAIKRPNPYQWDISGHDGTVNISYTLFADRADGTYSQIDETHAHLNIPATFMYAPEFSERKINVNFQPREDLNWKIATQLPLVSNTTYSADNLQYFMDSPTELSNFGMREFEVTEADGKKKNIRFVLHHNGTEAELDTYFEKIKKTVLAEKAVFGELANFDYGTYTFLACYIPNASGDGMEHRNSTILTNTRSLAEGGMEKNMGTVSHEFFHSWNVERIRPKSLEPFNFEEANMSGELWFAEGFTSYYTNLILCRAKLITDQEYVEGITGTFNYVWNSPARQFFNPIEMSYQAPFVDAATSVDPVNRENTFISYYSYGSILGLALDLSLREKGLNLDDFMKLVWTTYGKKEIPYTVKNLNESLNTYAGKDFGDAFFNAYIYNGNMPDYTTLFKTVGVTLSQQAAVANFGASVTINASLQGEIRRNTTIGSPAYLGGLEKGDFITKINGQALPSSTNFEDYIKTFPVGTELTIDFLRNAEPQKTTVKLASNPEYSIKLADNPSKKTLKNRTAWLNVQE</sequence>
<dbReference type="InterPro" id="IPR027268">
    <property type="entry name" value="Peptidase_M4/M1_CTD_sf"/>
</dbReference>
<dbReference type="Pfam" id="PF05299">
    <property type="entry name" value="Peptidase_M61"/>
    <property type="match status" value="1"/>
</dbReference>
<dbReference type="eggNOG" id="COG3975">
    <property type="taxonomic scope" value="Bacteria"/>
</dbReference>
<dbReference type="SUPFAM" id="SSF55486">
    <property type="entry name" value="Metalloproteases ('zincins'), catalytic domain"/>
    <property type="match status" value="1"/>
</dbReference>
<feature type="chain" id="PRO_5010360473" evidence="1">
    <location>
        <begin position="19"/>
        <end position="599"/>
    </location>
</feature>
<keyword evidence="3" id="KW-0482">Metalloprotease</keyword>
<protein>
    <submittedName>
        <fullName evidence="3">Predicted metalloprotease, contains C-terminal PDZ domain</fullName>
    </submittedName>
</protein>
<dbReference type="AlphaFoldDB" id="A0A1G7H646"/>
<dbReference type="Pfam" id="PF13180">
    <property type="entry name" value="PDZ_2"/>
    <property type="match status" value="1"/>
</dbReference>
<dbReference type="Pfam" id="PF17899">
    <property type="entry name" value="Peptidase_M61_N"/>
    <property type="match status" value="1"/>
</dbReference>
<dbReference type="InterPro" id="IPR036034">
    <property type="entry name" value="PDZ_sf"/>
</dbReference>
<dbReference type="RefSeq" id="WP_074538376.1">
    <property type="nucleotide sequence ID" value="NZ_FNBD01000005.1"/>
</dbReference>
<dbReference type="GO" id="GO:0006508">
    <property type="term" value="P:proteolysis"/>
    <property type="evidence" value="ECO:0007669"/>
    <property type="project" value="UniProtKB-KW"/>
</dbReference>